<dbReference type="AlphaFoldDB" id="A0AAV1A5E3"/>
<protein>
    <submittedName>
        <fullName evidence="2">Uncharacterized protein</fullName>
    </submittedName>
</protein>
<accession>A0AAV1A5E3</accession>
<proteinExistence type="predicted"/>
<evidence type="ECO:0000313" key="3">
    <source>
        <dbReference type="Proteomes" id="UP001157006"/>
    </source>
</evidence>
<feature type="region of interest" description="Disordered" evidence="1">
    <location>
        <begin position="1"/>
        <end position="83"/>
    </location>
</feature>
<keyword evidence="3" id="KW-1185">Reference proteome</keyword>
<evidence type="ECO:0000313" key="2">
    <source>
        <dbReference type="EMBL" id="CAI8604170.1"/>
    </source>
</evidence>
<dbReference type="EMBL" id="OX451738">
    <property type="protein sequence ID" value="CAI8604170.1"/>
    <property type="molecule type" value="Genomic_DNA"/>
</dbReference>
<dbReference type="PANTHER" id="PTHR35831:SF1">
    <property type="match status" value="1"/>
</dbReference>
<evidence type="ECO:0000256" key="1">
    <source>
        <dbReference type="SAM" id="MobiDB-lite"/>
    </source>
</evidence>
<organism evidence="2 3">
    <name type="scientific">Vicia faba</name>
    <name type="common">Broad bean</name>
    <name type="synonym">Faba vulgaris</name>
    <dbReference type="NCBI Taxonomy" id="3906"/>
    <lineage>
        <taxon>Eukaryota</taxon>
        <taxon>Viridiplantae</taxon>
        <taxon>Streptophyta</taxon>
        <taxon>Embryophyta</taxon>
        <taxon>Tracheophyta</taxon>
        <taxon>Spermatophyta</taxon>
        <taxon>Magnoliopsida</taxon>
        <taxon>eudicotyledons</taxon>
        <taxon>Gunneridae</taxon>
        <taxon>Pentapetalae</taxon>
        <taxon>rosids</taxon>
        <taxon>fabids</taxon>
        <taxon>Fabales</taxon>
        <taxon>Fabaceae</taxon>
        <taxon>Papilionoideae</taxon>
        <taxon>50 kb inversion clade</taxon>
        <taxon>NPAAA clade</taxon>
        <taxon>Hologalegina</taxon>
        <taxon>IRL clade</taxon>
        <taxon>Fabeae</taxon>
        <taxon>Vicia</taxon>
    </lineage>
</organism>
<sequence>MASMKADKPIGTQLFGHAKKETSDGALKGQSSKSAPKKTQQKPQESNKKKDNKSSMKAEKPVGTQLFGQAKRNFNKKKGKGSKLLKTSSLTFVKENDLKTTSAMNNN</sequence>
<name>A0AAV1A5E3_VICFA</name>
<dbReference type="Proteomes" id="UP001157006">
    <property type="component" value="Chromosome 3"/>
</dbReference>
<gene>
    <name evidence="2" type="ORF">VFH_III120120</name>
</gene>
<feature type="compositionally biased region" description="Basic residues" evidence="1">
    <location>
        <begin position="73"/>
        <end position="83"/>
    </location>
</feature>
<dbReference type="PANTHER" id="PTHR35831">
    <property type="entry name" value="OS01G0642200 PROTEIN"/>
    <property type="match status" value="1"/>
</dbReference>
<reference evidence="2 3" key="1">
    <citation type="submission" date="2023-01" db="EMBL/GenBank/DDBJ databases">
        <authorList>
            <person name="Kreplak J."/>
        </authorList>
    </citation>
    <scope>NUCLEOTIDE SEQUENCE [LARGE SCALE GENOMIC DNA]</scope>
</reference>
<feature type="compositionally biased region" description="Basic and acidic residues" evidence="1">
    <location>
        <begin position="45"/>
        <end position="60"/>
    </location>
</feature>